<dbReference type="RefSeq" id="WP_249318981.1">
    <property type="nucleotide sequence ID" value="NZ_JACRSN010000007.1"/>
</dbReference>
<sequence length="216" mass="24198">MAKREKISMSVIRRLPRYYRFLGLLESHGIVRISSKDLAARMGVNASQIRQDFNCFGEFGQQGYGYMVSRLRETTGEILGLHNAYKAVVVGAGNLGRAITSHISFERHGFFLAGIFDNSPQKIGTFIHDVPVFDVAELEAFCKREKPVMAAICVPLSAAGRIADTLYSCGVRSFWNFTHYDIAMEYSDAIVENVHLNDSLMTLCYRISNPEQKASL</sequence>
<comment type="subcellular location">
    <subcellularLocation>
        <location evidence="7">Cytoplasm</location>
    </subcellularLocation>
</comment>
<dbReference type="EMBL" id="JACRSN010000007">
    <property type="protein sequence ID" value="MBC8533531.1"/>
    <property type="molecule type" value="Genomic_DNA"/>
</dbReference>
<dbReference type="NCBIfam" id="NF003994">
    <property type="entry name" value="PRK05472.2-3"/>
    <property type="match status" value="1"/>
</dbReference>
<dbReference type="PANTHER" id="PTHR35786">
    <property type="entry name" value="REDOX-SENSING TRANSCRIPTIONAL REPRESSOR REX"/>
    <property type="match status" value="1"/>
</dbReference>
<dbReference type="SUPFAM" id="SSF46785">
    <property type="entry name" value="Winged helix' DNA-binding domain"/>
    <property type="match status" value="1"/>
</dbReference>
<keyword evidence="5 7" id="KW-0238">DNA-binding</keyword>
<evidence type="ECO:0000256" key="7">
    <source>
        <dbReference type="HAMAP-Rule" id="MF_01131"/>
    </source>
</evidence>
<feature type="DNA-binding region" description="H-T-H motif" evidence="7">
    <location>
        <begin position="17"/>
        <end position="56"/>
    </location>
</feature>
<keyword evidence="10" id="KW-1185">Reference proteome</keyword>
<comment type="similarity">
    <text evidence="7">Belongs to the transcriptional regulatory Rex family.</text>
</comment>
<evidence type="ECO:0000313" key="10">
    <source>
        <dbReference type="Proteomes" id="UP000651482"/>
    </source>
</evidence>
<keyword evidence="3 7" id="KW-0805">Transcription regulation</keyword>
<gene>
    <name evidence="7" type="primary">rex</name>
    <name evidence="9" type="ORF">IAG03_05835</name>
</gene>
<feature type="binding site" evidence="7">
    <location>
        <begin position="91"/>
        <end position="96"/>
    </location>
    <ligand>
        <name>NAD(+)</name>
        <dbReference type="ChEBI" id="CHEBI:57540"/>
    </ligand>
</feature>
<keyword evidence="2 7" id="KW-0678">Repressor</keyword>
<dbReference type="GO" id="GO:0051775">
    <property type="term" value="P:response to redox state"/>
    <property type="evidence" value="ECO:0007669"/>
    <property type="project" value="InterPro"/>
</dbReference>
<feature type="domain" description="CoA-binding" evidence="8">
    <location>
        <begin position="81"/>
        <end position="181"/>
    </location>
</feature>
<dbReference type="PANTHER" id="PTHR35786:SF1">
    <property type="entry name" value="REDOX-SENSING TRANSCRIPTIONAL REPRESSOR REX 1"/>
    <property type="match status" value="1"/>
</dbReference>
<dbReference type="NCBIfam" id="NF003996">
    <property type="entry name" value="PRK05472.2-5"/>
    <property type="match status" value="1"/>
</dbReference>
<dbReference type="InterPro" id="IPR036291">
    <property type="entry name" value="NAD(P)-bd_dom_sf"/>
</dbReference>
<reference evidence="9" key="1">
    <citation type="submission" date="2020-08" db="EMBL/GenBank/DDBJ databases">
        <title>Genome public.</title>
        <authorList>
            <person name="Liu C."/>
            <person name="Sun Q."/>
        </authorList>
    </citation>
    <scope>NUCLEOTIDE SEQUENCE</scope>
    <source>
        <strain evidence="9">NSJ-40</strain>
    </source>
</reference>
<keyword evidence="4 7" id="KW-0520">NAD</keyword>
<keyword evidence="6 7" id="KW-0804">Transcription</keyword>
<comment type="subunit">
    <text evidence="7">Homodimer.</text>
</comment>
<evidence type="ECO:0000259" key="8">
    <source>
        <dbReference type="SMART" id="SM00881"/>
    </source>
</evidence>
<dbReference type="InterPro" id="IPR003781">
    <property type="entry name" value="CoA-bd"/>
</dbReference>
<dbReference type="SUPFAM" id="SSF51735">
    <property type="entry name" value="NAD(P)-binding Rossmann-fold domains"/>
    <property type="match status" value="1"/>
</dbReference>
<evidence type="ECO:0000256" key="6">
    <source>
        <dbReference type="ARBA" id="ARBA00023163"/>
    </source>
</evidence>
<dbReference type="GO" id="GO:0003677">
    <property type="term" value="F:DNA binding"/>
    <property type="evidence" value="ECO:0007669"/>
    <property type="project" value="UniProtKB-UniRule"/>
</dbReference>
<dbReference type="HAMAP" id="MF_01131">
    <property type="entry name" value="Rex"/>
    <property type="match status" value="1"/>
</dbReference>
<protein>
    <recommendedName>
        <fullName evidence="7">Redox-sensing transcriptional repressor Rex</fullName>
    </recommendedName>
</protein>
<dbReference type="Pfam" id="PF02629">
    <property type="entry name" value="CoA_binding"/>
    <property type="match status" value="1"/>
</dbReference>
<dbReference type="AlphaFoldDB" id="A0A926D953"/>
<evidence type="ECO:0000256" key="3">
    <source>
        <dbReference type="ARBA" id="ARBA00023015"/>
    </source>
</evidence>
<comment type="caution">
    <text evidence="9">The sequence shown here is derived from an EMBL/GenBank/DDBJ whole genome shotgun (WGS) entry which is preliminary data.</text>
</comment>
<dbReference type="NCBIfam" id="NF003995">
    <property type="entry name" value="PRK05472.2-4"/>
    <property type="match status" value="1"/>
</dbReference>
<evidence type="ECO:0000313" key="9">
    <source>
        <dbReference type="EMBL" id="MBC8533531.1"/>
    </source>
</evidence>
<proteinExistence type="inferred from homology"/>
<organism evidence="9 10">
    <name type="scientific">Yeguia hominis</name>
    <dbReference type="NCBI Taxonomy" id="2763662"/>
    <lineage>
        <taxon>Bacteria</taxon>
        <taxon>Bacillati</taxon>
        <taxon>Bacillota</taxon>
        <taxon>Clostridia</taxon>
        <taxon>Eubacteriales</taxon>
        <taxon>Yeguiaceae</taxon>
        <taxon>Yeguia</taxon>
    </lineage>
</organism>
<dbReference type="GO" id="GO:0003700">
    <property type="term" value="F:DNA-binding transcription factor activity"/>
    <property type="evidence" value="ECO:0007669"/>
    <property type="project" value="UniProtKB-UniRule"/>
</dbReference>
<dbReference type="Pfam" id="PF06971">
    <property type="entry name" value="Put_DNA-bind_N"/>
    <property type="match status" value="1"/>
</dbReference>
<dbReference type="InterPro" id="IPR009718">
    <property type="entry name" value="Rex_DNA-bd_C_dom"/>
</dbReference>
<dbReference type="GO" id="GO:0005737">
    <property type="term" value="C:cytoplasm"/>
    <property type="evidence" value="ECO:0007669"/>
    <property type="project" value="UniProtKB-SubCell"/>
</dbReference>
<dbReference type="NCBIfam" id="NF003990">
    <property type="entry name" value="PRK05472.1-4"/>
    <property type="match status" value="1"/>
</dbReference>
<dbReference type="Gene3D" id="3.40.50.720">
    <property type="entry name" value="NAD(P)-binding Rossmann-like Domain"/>
    <property type="match status" value="1"/>
</dbReference>
<keyword evidence="1 7" id="KW-0963">Cytoplasm</keyword>
<dbReference type="Gene3D" id="1.10.10.10">
    <property type="entry name" value="Winged helix-like DNA-binding domain superfamily/Winged helix DNA-binding domain"/>
    <property type="match status" value="1"/>
</dbReference>
<evidence type="ECO:0000256" key="2">
    <source>
        <dbReference type="ARBA" id="ARBA00022491"/>
    </source>
</evidence>
<dbReference type="SMART" id="SM00881">
    <property type="entry name" value="CoA_binding"/>
    <property type="match status" value="1"/>
</dbReference>
<dbReference type="InterPro" id="IPR022876">
    <property type="entry name" value="Tscrpt_rep_Rex"/>
</dbReference>
<dbReference type="Proteomes" id="UP000651482">
    <property type="component" value="Unassembled WGS sequence"/>
</dbReference>
<evidence type="ECO:0000256" key="1">
    <source>
        <dbReference type="ARBA" id="ARBA00022490"/>
    </source>
</evidence>
<dbReference type="InterPro" id="IPR036390">
    <property type="entry name" value="WH_DNA-bd_sf"/>
</dbReference>
<evidence type="ECO:0000256" key="4">
    <source>
        <dbReference type="ARBA" id="ARBA00023027"/>
    </source>
</evidence>
<evidence type="ECO:0000256" key="5">
    <source>
        <dbReference type="ARBA" id="ARBA00023125"/>
    </source>
</evidence>
<accession>A0A926D953</accession>
<comment type="function">
    <text evidence="7">Modulates transcription in response to changes in cellular NADH/NAD(+) redox state.</text>
</comment>
<name>A0A926D953_9FIRM</name>
<dbReference type="GO" id="GO:0045892">
    <property type="term" value="P:negative regulation of DNA-templated transcription"/>
    <property type="evidence" value="ECO:0007669"/>
    <property type="project" value="InterPro"/>
</dbReference>
<dbReference type="InterPro" id="IPR036388">
    <property type="entry name" value="WH-like_DNA-bd_sf"/>
</dbReference>